<keyword evidence="1 6" id="KW-0963">Cytoplasm</keyword>
<sequence>MLLKSLEIQGFKTFPDKTTLKFDRGITAVVGPNGSGKSNISDAVRWVLGEQSTRTLRCTRMEDVIFNGTPARKPQGYAEVTLTIDNSDRRLDFDGDTVAITRRYYRSGDSEYLINKVAVRLRDINELFMDTGLGRDGYSIIGQGKIDSIVGARSEDRREIFEEAAGISRFRYRKEESERRLSQAEENLLRLRDILSELEDRVGPLKEQAEKAQQYLEFASEKRTLEIGLWLNTLERSGHVLREHDDRIVIAKNHYDELEEQLAAIEQQIEDNFAQANACTAKVDEARQEAARMEEAAVAKDGEGSVLANDILHNRENIARIEREIEQSNQSGKDMDEEIAQKKAEIEEKTAFIAEKEAESAACTKRLEELRQGMGETAAQIDRYSRQIDELSTESTQEKLASMTVASTISEIQLRMQTVEQTLAEKRERAETLKQSDADFAKMLADTESRIQALSNTVKGYEMRLNSRRQRAEAAKQQSEKLHLDANECARRARLLEDLERNLEGFSQSVKLVMKEAKHGTLAGIHGPVSRLIKVPREYAVAIETALGPAMQNIVVGSEQDAKRAIGFLKQRDGGRATFLPLSNIRGNVLNEPGLEDCPGVVGIAGKLCTCDEQYNGILHSLLGRIVVAEDLDAATAVARRYRYRFRIVTLDGQVVNAGGSLTGGSLARNSGLLSRASEIERIRAQADQLREQAEQAATALRAANEEASAAEAALTGAKGELATAQEERIRIEAEHNRAKADRQTIAADIAALEQESAVAAGRLEEQRAIQKQAEQKLGEATLQISVLQGKMNEIRSGRSEQNQLSDTLSNQLQELRIESLSAQKDIESLRATIADIERRKEDRAGHVAGLRQEMERVQDSIVSLQTRIEELKKEAASLREQAKASTARIEELNAQRMAFEKKSAELRAKEREQSSARENVGHELARLEERKASLQKEYDEIISRLWEEYELTRREAEEVAAPIEDVGQSQKRLNELKGKIKALGTVNVAAVEEYKEVSERYAFMNAQVADVEQSRDELKRLIGDLTRQMRELFIERFKQINTNFLQTFQELFGGGTANLSLTDPEDILHSGIEISVQPPGKIVTHLELLSGGEKALVAIALYFAIMKVSPPPFCMLDEIEAALDDVNVDRFAAYLRRMTSNTQFIVITHRRGSMEEADVLYGVTMQDEGVSKLLELRASEIEQKLGMDAAK</sequence>
<keyword evidence="3 6" id="KW-0067">ATP-binding</keyword>
<dbReference type="Gene3D" id="3.30.70.1620">
    <property type="match status" value="1"/>
</dbReference>
<keyword evidence="9" id="KW-1185">Reference proteome</keyword>
<dbReference type="CDD" id="cd03278">
    <property type="entry name" value="ABC_SMC_barmotin"/>
    <property type="match status" value="2"/>
</dbReference>
<dbReference type="Gene3D" id="3.40.50.300">
    <property type="entry name" value="P-loop containing nucleotide triphosphate hydrolases"/>
    <property type="match status" value="2"/>
</dbReference>
<dbReference type="Gene3D" id="1.10.287.1490">
    <property type="match status" value="2"/>
</dbReference>
<evidence type="ECO:0000256" key="2">
    <source>
        <dbReference type="ARBA" id="ARBA00022741"/>
    </source>
</evidence>
<dbReference type="Proteomes" id="UP001298681">
    <property type="component" value="Unassembled WGS sequence"/>
</dbReference>
<keyword evidence="2 6" id="KW-0547">Nucleotide-binding</keyword>
<evidence type="ECO:0000256" key="1">
    <source>
        <dbReference type="ARBA" id="ARBA00022490"/>
    </source>
</evidence>
<comment type="subunit">
    <text evidence="6">Homodimer.</text>
</comment>
<dbReference type="NCBIfam" id="TIGR02168">
    <property type="entry name" value="SMC_prok_B"/>
    <property type="match status" value="1"/>
</dbReference>
<proteinExistence type="inferred from homology"/>
<comment type="caution">
    <text evidence="8">The sequence shown here is derived from an EMBL/GenBank/DDBJ whole genome shotgun (WGS) entry which is preliminary data.</text>
</comment>
<dbReference type="HAMAP" id="MF_01894">
    <property type="entry name" value="Smc_prok"/>
    <property type="match status" value="1"/>
</dbReference>
<dbReference type="PIRSF" id="PIRSF005719">
    <property type="entry name" value="SMC"/>
    <property type="match status" value="1"/>
</dbReference>
<dbReference type="SUPFAM" id="SSF52540">
    <property type="entry name" value="P-loop containing nucleoside triphosphate hydrolases"/>
    <property type="match status" value="1"/>
</dbReference>
<evidence type="ECO:0000256" key="4">
    <source>
        <dbReference type="ARBA" id="ARBA00023054"/>
    </source>
</evidence>
<dbReference type="Pfam" id="PF02463">
    <property type="entry name" value="SMC_N"/>
    <property type="match status" value="1"/>
</dbReference>
<comment type="subcellular location">
    <subcellularLocation>
        <location evidence="6">Cytoplasm</location>
    </subcellularLocation>
</comment>
<comment type="domain">
    <text evidence="6">Contains large globular domains required for ATP hydrolysis at each terminus and a third globular domain forming a flexible hinge near the middle of the molecule. These domains are separated by coiled-coil structures.</text>
</comment>
<dbReference type="Pfam" id="PF06470">
    <property type="entry name" value="SMC_hinge"/>
    <property type="match status" value="1"/>
</dbReference>
<feature type="coiled-coil region" evidence="6">
    <location>
        <begin position="677"/>
        <end position="945"/>
    </location>
</feature>
<feature type="domain" description="SMC hinge" evidence="7">
    <location>
        <begin position="523"/>
        <end position="639"/>
    </location>
</feature>
<dbReference type="Gene3D" id="1.20.1060.20">
    <property type="match status" value="1"/>
</dbReference>
<protein>
    <recommendedName>
        <fullName evidence="6">Chromosome partition protein Smc</fullName>
    </recommendedName>
</protein>
<evidence type="ECO:0000313" key="9">
    <source>
        <dbReference type="Proteomes" id="UP001298681"/>
    </source>
</evidence>
<organism evidence="8 9">
    <name type="scientific">Anaeromassilibacillus senegalensis</name>
    <dbReference type="NCBI Taxonomy" id="1673717"/>
    <lineage>
        <taxon>Bacteria</taxon>
        <taxon>Bacillati</taxon>
        <taxon>Bacillota</taxon>
        <taxon>Clostridia</taxon>
        <taxon>Eubacteriales</taxon>
        <taxon>Acutalibacteraceae</taxon>
        <taxon>Anaeromassilibacillus</taxon>
    </lineage>
</organism>
<comment type="similarity">
    <text evidence="6">Belongs to the SMC family.</text>
</comment>
<name>A0ABS9MJB6_9FIRM</name>
<dbReference type="InterPro" id="IPR036277">
    <property type="entry name" value="SMC_hinge_sf"/>
</dbReference>
<evidence type="ECO:0000313" key="8">
    <source>
        <dbReference type="EMBL" id="MCG4610342.1"/>
    </source>
</evidence>
<dbReference type="InterPro" id="IPR003395">
    <property type="entry name" value="RecF/RecN/SMC_N"/>
</dbReference>
<gene>
    <name evidence="6 8" type="primary">smc</name>
    <name evidence="8" type="ORF">L0P57_05285</name>
</gene>
<dbReference type="EMBL" id="JAKNHQ010000005">
    <property type="protein sequence ID" value="MCG4610342.1"/>
    <property type="molecule type" value="Genomic_DNA"/>
</dbReference>
<evidence type="ECO:0000259" key="7">
    <source>
        <dbReference type="SMART" id="SM00968"/>
    </source>
</evidence>
<dbReference type="InterPro" id="IPR010935">
    <property type="entry name" value="SMC_hinge"/>
</dbReference>
<dbReference type="RefSeq" id="WP_237966600.1">
    <property type="nucleotide sequence ID" value="NZ_JAKNHQ010000005.1"/>
</dbReference>
<feature type="coiled-coil region" evidence="6">
    <location>
        <begin position="1002"/>
        <end position="1036"/>
    </location>
</feature>
<dbReference type="PANTHER" id="PTHR43977">
    <property type="entry name" value="STRUCTURAL MAINTENANCE OF CHROMOSOMES PROTEIN 3"/>
    <property type="match status" value="1"/>
</dbReference>
<feature type="coiled-coil region" evidence="6">
    <location>
        <begin position="241"/>
        <end position="516"/>
    </location>
</feature>
<dbReference type="InterPro" id="IPR024704">
    <property type="entry name" value="SMC"/>
</dbReference>
<dbReference type="InterPro" id="IPR027417">
    <property type="entry name" value="P-loop_NTPase"/>
</dbReference>
<dbReference type="SUPFAM" id="SSF75553">
    <property type="entry name" value="Smc hinge domain"/>
    <property type="match status" value="1"/>
</dbReference>
<accession>A0ABS9MJB6</accession>
<dbReference type="InterPro" id="IPR011890">
    <property type="entry name" value="SMC_prok"/>
</dbReference>
<reference evidence="8 9" key="1">
    <citation type="submission" date="2022-01" db="EMBL/GenBank/DDBJ databases">
        <title>Collection of gut derived symbiotic bacterial strains cultured from healthy donors.</title>
        <authorList>
            <person name="Lin H."/>
            <person name="Kohout C."/>
            <person name="Waligurski E."/>
            <person name="Pamer E.G."/>
        </authorList>
    </citation>
    <scope>NUCLEOTIDE SEQUENCE [LARGE SCALE GENOMIC DNA]</scope>
    <source>
        <strain evidence="8 9">DFI.7.58</strain>
    </source>
</reference>
<dbReference type="SMART" id="SM00968">
    <property type="entry name" value="SMC_hinge"/>
    <property type="match status" value="1"/>
</dbReference>
<evidence type="ECO:0000256" key="3">
    <source>
        <dbReference type="ARBA" id="ARBA00022840"/>
    </source>
</evidence>
<keyword evidence="4 6" id="KW-0175">Coiled coil</keyword>
<feature type="binding site" evidence="6">
    <location>
        <begin position="32"/>
        <end position="39"/>
    </location>
    <ligand>
        <name>ATP</name>
        <dbReference type="ChEBI" id="CHEBI:30616"/>
    </ligand>
</feature>
<comment type="function">
    <text evidence="6">Required for chromosome condensation and partitioning.</text>
</comment>
<keyword evidence="5 6" id="KW-0238">DNA-binding</keyword>
<evidence type="ECO:0000256" key="5">
    <source>
        <dbReference type="ARBA" id="ARBA00023125"/>
    </source>
</evidence>
<evidence type="ECO:0000256" key="6">
    <source>
        <dbReference type="HAMAP-Rule" id="MF_01894"/>
    </source>
</evidence>
<feature type="coiled-coil region" evidence="6">
    <location>
        <begin position="167"/>
        <end position="201"/>
    </location>
</feature>